<reference evidence="1" key="1">
    <citation type="journal article" date="2015" name="Front. Microbiol.">
        <title>Combining genomic sequencing methods to explore viral diversity and reveal potential virus-host interactions.</title>
        <authorList>
            <person name="Chow C.E."/>
            <person name="Winget D.M."/>
            <person name="White R.A.III."/>
            <person name="Hallam S.J."/>
            <person name="Suttle C.A."/>
        </authorList>
    </citation>
    <scope>NUCLEOTIDE SEQUENCE</scope>
    <source>
        <strain evidence="1">Anoxic3_3</strain>
    </source>
</reference>
<proteinExistence type="predicted"/>
<organism evidence="1">
    <name type="scientific">uncultured marine virus</name>
    <dbReference type="NCBI Taxonomy" id="186617"/>
    <lineage>
        <taxon>Viruses</taxon>
        <taxon>environmental samples</taxon>
    </lineage>
</organism>
<sequence>MSKIVNWSCYATLWDRIIVEGVKRAQFEDKIENGNLKDKELAEYVGRMRSQDVVLDELKKEFIIFMKEAISKGFDFYDEKRTFN</sequence>
<accession>A0A0F7L3J4</accession>
<dbReference type="EMBL" id="KR029578">
    <property type="protein sequence ID" value="AKH46032.1"/>
    <property type="molecule type" value="Genomic_DNA"/>
</dbReference>
<evidence type="ECO:0000313" key="1">
    <source>
        <dbReference type="EMBL" id="AKH46032.1"/>
    </source>
</evidence>
<protein>
    <submittedName>
        <fullName evidence="1">Uncharacterized protein</fullName>
    </submittedName>
</protein>
<name>A0A0F7L3J4_9VIRU</name>
<reference evidence="1" key="2">
    <citation type="submission" date="2015-03" db="EMBL/GenBank/DDBJ databases">
        <authorList>
            <person name="Chow C.-E.T."/>
            <person name="Winget D.M."/>
            <person name="White R.A.III."/>
            <person name="Hallam S.J."/>
            <person name="Suttle C.A."/>
        </authorList>
    </citation>
    <scope>NUCLEOTIDE SEQUENCE</scope>
    <source>
        <strain evidence="1">Anoxic3_3</strain>
    </source>
</reference>